<dbReference type="EMBL" id="WJXB01000018">
    <property type="protein sequence ID" value="MRN57017.1"/>
    <property type="molecule type" value="Genomic_DNA"/>
</dbReference>
<keyword evidence="2" id="KW-1185">Reference proteome</keyword>
<gene>
    <name evidence="1" type="ORF">GJB61_29120</name>
</gene>
<proteinExistence type="predicted"/>
<comment type="caution">
    <text evidence="1">The sequence shown here is derived from an EMBL/GenBank/DDBJ whole genome shotgun (WGS) entry which is preliminary data.</text>
</comment>
<dbReference type="Proteomes" id="UP000463051">
    <property type="component" value="Unassembled WGS sequence"/>
</dbReference>
<name>A0A7X2HBE9_9BACL</name>
<evidence type="ECO:0000313" key="1">
    <source>
        <dbReference type="EMBL" id="MRN57017.1"/>
    </source>
</evidence>
<protein>
    <submittedName>
        <fullName evidence="1">Uncharacterized protein</fullName>
    </submittedName>
</protein>
<accession>A0A7X2HBE9</accession>
<dbReference type="AlphaFoldDB" id="A0A7X2HBE9"/>
<sequence length="92" mass="10182">MAYFSRLCASESQLNSRITFDNPRRNPRFKLAISHEGGVRIGLTEAAVSVAESFLAVCIFAGEAALPKGDFFCDFKEDFKCGFPLKPAERTD</sequence>
<reference evidence="1 2" key="1">
    <citation type="submission" date="2019-11" db="EMBL/GenBank/DDBJ databases">
        <title>Paenibacillus monticola sp. nov., a novel PGPR strain isolated from mountain sample in China.</title>
        <authorList>
            <person name="Zhao Q."/>
            <person name="Li H.-P."/>
            <person name="Zhang J.-L."/>
        </authorList>
    </citation>
    <scope>NUCLEOTIDE SEQUENCE [LARGE SCALE GENOMIC DNA]</scope>
    <source>
        <strain evidence="1 2">LC-T2</strain>
    </source>
</reference>
<dbReference type="RefSeq" id="WP_195724517.1">
    <property type="nucleotide sequence ID" value="NZ_WJXB01000018.1"/>
</dbReference>
<evidence type="ECO:0000313" key="2">
    <source>
        <dbReference type="Proteomes" id="UP000463051"/>
    </source>
</evidence>
<organism evidence="1 2">
    <name type="scientific">Paenibacillus monticola</name>
    <dbReference type="NCBI Taxonomy" id="2666075"/>
    <lineage>
        <taxon>Bacteria</taxon>
        <taxon>Bacillati</taxon>
        <taxon>Bacillota</taxon>
        <taxon>Bacilli</taxon>
        <taxon>Bacillales</taxon>
        <taxon>Paenibacillaceae</taxon>
        <taxon>Paenibacillus</taxon>
    </lineage>
</organism>